<feature type="transmembrane region" description="Helical" evidence="6">
    <location>
        <begin position="12"/>
        <end position="33"/>
    </location>
</feature>
<evidence type="ECO:0000256" key="2">
    <source>
        <dbReference type="ARBA" id="ARBA00022475"/>
    </source>
</evidence>
<feature type="transmembrane region" description="Helical" evidence="6">
    <location>
        <begin position="449"/>
        <end position="469"/>
    </location>
</feature>
<evidence type="ECO:0000313" key="7">
    <source>
        <dbReference type="EMBL" id="MBC5687527.1"/>
    </source>
</evidence>
<keyword evidence="5 6" id="KW-0472">Membrane</keyword>
<dbReference type="PANTHER" id="PTHR30250:SF11">
    <property type="entry name" value="O-ANTIGEN TRANSPORTER-RELATED"/>
    <property type="match status" value="1"/>
</dbReference>
<feature type="transmembrane region" description="Helical" evidence="6">
    <location>
        <begin position="334"/>
        <end position="353"/>
    </location>
</feature>
<dbReference type="InterPro" id="IPR002797">
    <property type="entry name" value="Polysacc_synth"/>
</dbReference>
<feature type="transmembrane region" description="Helical" evidence="6">
    <location>
        <begin position="358"/>
        <end position="377"/>
    </location>
</feature>
<dbReference type="RefSeq" id="WP_186874214.1">
    <property type="nucleotide sequence ID" value="NZ_JACOPF010000001.1"/>
</dbReference>
<comment type="subcellular location">
    <subcellularLocation>
        <location evidence="1">Cell membrane</location>
        <topology evidence="1">Multi-pass membrane protein</topology>
    </subcellularLocation>
</comment>
<dbReference type="EMBL" id="JACOPF010000001">
    <property type="protein sequence ID" value="MBC5687527.1"/>
    <property type="molecule type" value="Genomic_DNA"/>
</dbReference>
<feature type="transmembrane region" description="Helical" evidence="6">
    <location>
        <begin position="80"/>
        <end position="106"/>
    </location>
</feature>
<feature type="transmembrane region" description="Helical" evidence="6">
    <location>
        <begin position="258"/>
        <end position="276"/>
    </location>
</feature>
<dbReference type="InterPro" id="IPR050833">
    <property type="entry name" value="Poly_Biosynth_Transport"/>
</dbReference>
<evidence type="ECO:0000256" key="3">
    <source>
        <dbReference type="ARBA" id="ARBA00022692"/>
    </source>
</evidence>
<evidence type="ECO:0000256" key="5">
    <source>
        <dbReference type="ARBA" id="ARBA00023136"/>
    </source>
</evidence>
<gene>
    <name evidence="7" type="ORF">H8S37_01075</name>
</gene>
<keyword evidence="8" id="KW-1185">Reference proteome</keyword>
<feature type="transmembrane region" description="Helical" evidence="6">
    <location>
        <begin position="383"/>
        <end position="404"/>
    </location>
</feature>
<feature type="transmembrane region" description="Helical" evidence="6">
    <location>
        <begin position="425"/>
        <end position="443"/>
    </location>
</feature>
<evidence type="ECO:0000256" key="1">
    <source>
        <dbReference type="ARBA" id="ARBA00004651"/>
    </source>
</evidence>
<evidence type="ECO:0000313" key="8">
    <source>
        <dbReference type="Proteomes" id="UP000652477"/>
    </source>
</evidence>
<feature type="transmembrane region" description="Helical" evidence="6">
    <location>
        <begin position="174"/>
        <end position="193"/>
    </location>
</feature>
<keyword evidence="4 6" id="KW-1133">Transmembrane helix</keyword>
<feature type="transmembrane region" description="Helical" evidence="6">
    <location>
        <begin position="297"/>
        <end position="322"/>
    </location>
</feature>
<evidence type="ECO:0000256" key="6">
    <source>
        <dbReference type="SAM" id="Phobius"/>
    </source>
</evidence>
<reference evidence="7" key="1">
    <citation type="submission" date="2020-08" db="EMBL/GenBank/DDBJ databases">
        <title>Genome public.</title>
        <authorList>
            <person name="Liu C."/>
            <person name="Sun Q."/>
        </authorList>
    </citation>
    <scope>NUCLEOTIDE SEQUENCE</scope>
    <source>
        <strain evidence="7">NSJ-55</strain>
    </source>
</reference>
<comment type="caution">
    <text evidence="7">The sequence shown here is derived from an EMBL/GenBank/DDBJ whole genome shotgun (WGS) entry which is preliminary data.</text>
</comment>
<feature type="transmembrane region" description="Helical" evidence="6">
    <location>
        <begin position="214"/>
        <end position="232"/>
    </location>
</feature>
<dbReference type="GO" id="GO:0005886">
    <property type="term" value="C:plasma membrane"/>
    <property type="evidence" value="ECO:0007669"/>
    <property type="project" value="UniProtKB-SubCell"/>
</dbReference>
<organism evidence="7 8">
    <name type="scientific">Mediterraneibacter hominis</name>
    <dbReference type="NCBI Taxonomy" id="2763054"/>
    <lineage>
        <taxon>Bacteria</taxon>
        <taxon>Bacillati</taxon>
        <taxon>Bacillota</taxon>
        <taxon>Clostridia</taxon>
        <taxon>Lachnospirales</taxon>
        <taxon>Lachnospiraceae</taxon>
        <taxon>Mediterraneibacter</taxon>
    </lineage>
</organism>
<keyword evidence="3 6" id="KW-0812">Transmembrane</keyword>
<accession>A0A923RQM8</accession>
<dbReference type="AlphaFoldDB" id="A0A923RQM8"/>
<feature type="transmembrane region" description="Helical" evidence="6">
    <location>
        <begin position="118"/>
        <end position="142"/>
    </location>
</feature>
<feature type="transmembrane region" description="Helical" evidence="6">
    <location>
        <begin position="45"/>
        <end position="68"/>
    </location>
</feature>
<proteinExistence type="predicted"/>
<name>A0A923RQM8_9FIRM</name>
<dbReference type="Pfam" id="PF01943">
    <property type="entry name" value="Polysacc_synt"/>
    <property type="match status" value="1"/>
</dbReference>
<feature type="transmembrane region" description="Helical" evidence="6">
    <location>
        <begin position="149"/>
        <end position="168"/>
    </location>
</feature>
<evidence type="ECO:0000256" key="4">
    <source>
        <dbReference type="ARBA" id="ARBA00022989"/>
    </source>
</evidence>
<keyword evidence="2" id="KW-1003">Cell membrane</keyword>
<sequence>MKNSIAGDATKLTAVKVATTLLTMLSTMLLSRFRTLEEYGIYSQLQLVITIVVTIFMIGLPNSINYFLAKADNRKEQKDFLSIYFSLCTIAGIVSGIILILLIPVIEKYFNNSLIGLFWYFLLLYPWTKIILSGIENILIVFHNIRKLVIFKILYGLLTLGVIAVCWWLKISFYIYMIFFLLTEIFFSIWVYEISFNLVGGLKVSFQKYRIKEILMFSIPVGLASVVGTISIELDKMMIGFFYTTEELAIYTNASKEMPVTIVASSITAVLMPQLVKLLKAEKKKKAIELWKNATSLAYIFIAFLSTVLFVFAQDVIIVLYSEKYLPGISVFRVYTLVLLLRVTYFGIILNAIGKTQFIFVTSIISLILNVILNAVGYFTVGFIGPAIATFLSISITAFIQLLYTSKVTGISFQKIFPWKSLGKITFYNICIGTVMFMTKGILPLEKNIGSIFETIILCGIGGLIYLSLEKKVIRKLWKSLNNDDEEKYNVEGNN</sequence>
<protein>
    <submittedName>
        <fullName evidence="7">Oligosaccharide flippase family protein</fullName>
    </submittedName>
</protein>
<dbReference type="Proteomes" id="UP000652477">
    <property type="component" value="Unassembled WGS sequence"/>
</dbReference>
<dbReference type="PANTHER" id="PTHR30250">
    <property type="entry name" value="PST FAMILY PREDICTED COLANIC ACID TRANSPORTER"/>
    <property type="match status" value="1"/>
</dbReference>